<dbReference type="NCBIfam" id="TIGR04183">
    <property type="entry name" value="Por_Secre_tail"/>
    <property type="match status" value="1"/>
</dbReference>
<dbReference type="InterPro" id="IPR003591">
    <property type="entry name" value="Leu-rich_rpt_typical-subtyp"/>
</dbReference>
<evidence type="ECO:0000259" key="4">
    <source>
        <dbReference type="Pfam" id="PF18962"/>
    </source>
</evidence>
<gene>
    <name evidence="5" type="ORF">KMW28_10930</name>
</gene>
<name>A0AAX1MXV7_9BACT</name>
<dbReference type="InterPro" id="IPR013783">
    <property type="entry name" value="Ig-like_fold"/>
</dbReference>
<dbReference type="RefSeq" id="WP_169663388.1">
    <property type="nucleotide sequence ID" value="NZ_CP076132.1"/>
</dbReference>
<proteinExistence type="predicted"/>
<dbReference type="KEGG" id="fya:KMW28_10930"/>
<feature type="transmembrane region" description="Helical" evidence="3">
    <location>
        <begin position="7"/>
        <end position="24"/>
    </location>
</feature>
<dbReference type="Gene3D" id="2.60.40.10">
    <property type="entry name" value="Immunoglobulins"/>
    <property type="match status" value="1"/>
</dbReference>
<organism evidence="5 6">
    <name type="scientific">Flammeovirga yaeyamensis</name>
    <dbReference type="NCBI Taxonomy" id="367791"/>
    <lineage>
        <taxon>Bacteria</taxon>
        <taxon>Pseudomonadati</taxon>
        <taxon>Bacteroidota</taxon>
        <taxon>Cytophagia</taxon>
        <taxon>Cytophagales</taxon>
        <taxon>Flammeovirgaceae</taxon>
        <taxon>Flammeovirga</taxon>
    </lineage>
</organism>
<dbReference type="PANTHER" id="PTHR48057:SF29">
    <property type="entry name" value="OS02G0609900 PROTEIN"/>
    <property type="match status" value="1"/>
</dbReference>
<dbReference type="InterPro" id="IPR052595">
    <property type="entry name" value="LRRC69/RLP"/>
</dbReference>
<keyword evidence="1" id="KW-0433">Leucine-rich repeat</keyword>
<feature type="domain" description="Secretion system C-terminal sorting" evidence="4">
    <location>
        <begin position="921"/>
        <end position="988"/>
    </location>
</feature>
<dbReference type="Proteomes" id="UP000678679">
    <property type="component" value="Chromosome 1"/>
</dbReference>
<dbReference type="InterPro" id="IPR026444">
    <property type="entry name" value="Secre_tail"/>
</dbReference>
<keyword evidence="2" id="KW-0677">Repeat</keyword>
<dbReference type="InterPro" id="IPR032675">
    <property type="entry name" value="LRR_dom_sf"/>
</dbReference>
<evidence type="ECO:0000313" key="6">
    <source>
        <dbReference type="Proteomes" id="UP000678679"/>
    </source>
</evidence>
<protein>
    <submittedName>
        <fullName evidence="5">T9SS type A sorting domain-containing protein</fullName>
    </submittedName>
</protein>
<evidence type="ECO:0000313" key="5">
    <source>
        <dbReference type="EMBL" id="QWG00164.1"/>
    </source>
</evidence>
<evidence type="ECO:0000256" key="1">
    <source>
        <dbReference type="ARBA" id="ARBA00022614"/>
    </source>
</evidence>
<evidence type="ECO:0000256" key="3">
    <source>
        <dbReference type="SAM" id="Phobius"/>
    </source>
</evidence>
<dbReference type="EMBL" id="CP076132">
    <property type="protein sequence ID" value="QWG00164.1"/>
    <property type="molecule type" value="Genomic_DNA"/>
</dbReference>
<dbReference type="AlphaFoldDB" id="A0AAX1MXV7"/>
<keyword evidence="3" id="KW-0812">Transmembrane</keyword>
<dbReference type="PANTHER" id="PTHR48057">
    <property type="entry name" value="LEUCINE-RICH REPEAT SERINE/THREONINE-PROTEIN KINASE 1"/>
    <property type="match status" value="1"/>
</dbReference>
<dbReference type="SMART" id="SM00369">
    <property type="entry name" value="LRR_TYP"/>
    <property type="match status" value="6"/>
</dbReference>
<reference evidence="5 6" key="1">
    <citation type="submission" date="2021-05" db="EMBL/GenBank/DDBJ databases">
        <title>Comparative genomic studies on the polysaccharide-degrading batcterial strains of the Flammeovirga genus.</title>
        <authorList>
            <person name="Zewei F."/>
            <person name="Zheng Z."/>
            <person name="Yu L."/>
            <person name="Ruyue G."/>
            <person name="Yanhong M."/>
            <person name="Yuanyuan C."/>
            <person name="Jingyan G."/>
            <person name="Wenjun H."/>
        </authorList>
    </citation>
    <scope>NUCLEOTIDE SEQUENCE [LARGE SCALE GENOMIC DNA]</scope>
    <source>
        <strain evidence="5 6">NBRC:100898</strain>
    </source>
</reference>
<keyword evidence="3" id="KW-0472">Membrane</keyword>
<dbReference type="Pfam" id="PF18962">
    <property type="entry name" value="Por_Secre_tail"/>
    <property type="match status" value="1"/>
</dbReference>
<dbReference type="SUPFAM" id="SSF52058">
    <property type="entry name" value="L domain-like"/>
    <property type="match status" value="2"/>
</dbReference>
<sequence>MKLFKEIYIKIIFLIFFISFQSFSQSTITDSLALVELFNQNQNNTLEWDLNKSLENWEGVILDGSRRVTTLNIPQKNITIIPINLGDLSELKQLLINRNEIRNLPSSLGKLTSLTRIHLADTKIESIDDFFISFNNLNRFDCQNSEISYISPNVKNLNSLNIGNISNNRLSYSSLNNFPESFLNKISYSPQRNTQNDTTIFFDNNYTIDSKDSLTNNNHQWYKNKIMLPNENNRYLTIYTNGDYQCVITNSDFSSLTEVKTANFSMVNSAPFKSDSLALESLSNNNPSNNLNWSPTIRVKDWTGVTHTGFLGDQVTKVDIDNQNLSELPTALQNLTGLDTLILSNNRFVFDKLYATQGLSPTNIFTYSPQANLGTEKSIGYTGTPVNLEVDLAVTDTSGNNIYQWYKDGQIISGANQRTYSTTEIGTYHCEITNSDFPILTLRQNNIFIFDQALFDQDSTIVRSIYENNPSNTLGWSLSDPISQWNGVNLRGGRVNSLHLSNTNLNSLPDNIQLLNKLDSIDISYNTFSALPTLWSNLTELVYLDVSHNQLTSLVDEVYILTQLLHLDISSNQIDFLNSIVGQLSQLDYLNVSNNNFTFDDLLKINKDNISNFTYSPQGAAGPEQFIATAGIIDISVDPSVDPLVSSNQYQWFYERNQLVGETSRTYTVDNQFGVYHVTIMNSELPSLLLRTSDINVSPDQVFTNDSLALITLMNENSDNTLSWNTSEPVGTWEGIKVDGYSSRVFYIDVWSKNITNFPSSISTLDSLKEINFGSNDIESIDEDFYTNDQLEYANFSNNHLPFSELDKVNIDPSNGNGQNFVYQNQKAIGVENSTVTLENGVNYLIIPDNLKAADDQYQWYRNGNLINNASNDSLWVNNIGEYNYTIKNSRYPNELLTSFSITVDGEVTSTNDAVKNNIKIYPNPTDGVLIIKSNNLSIEGIQVRDIQGKLLDNHLSSINSFEKQVNIENYPSGVYMISIHTDKGSSVFRVIKK</sequence>
<dbReference type="Gene3D" id="3.80.10.10">
    <property type="entry name" value="Ribonuclease Inhibitor"/>
    <property type="match status" value="4"/>
</dbReference>
<evidence type="ECO:0000256" key="2">
    <source>
        <dbReference type="ARBA" id="ARBA00022737"/>
    </source>
</evidence>
<keyword evidence="6" id="KW-1185">Reference proteome</keyword>
<keyword evidence="3" id="KW-1133">Transmembrane helix</keyword>
<accession>A0AAX1MXV7</accession>